<dbReference type="PRINTS" id="PR00633">
    <property type="entry name" value="RCCNDNSATION"/>
</dbReference>
<dbReference type="PROSITE" id="PS00626">
    <property type="entry name" value="RCC1_2"/>
    <property type="match status" value="1"/>
</dbReference>
<evidence type="ECO:0000259" key="4">
    <source>
        <dbReference type="Pfam" id="PF25390"/>
    </source>
</evidence>
<feature type="domain" description="RCC1-like" evidence="4">
    <location>
        <begin position="48"/>
        <end position="305"/>
    </location>
</feature>
<keyword evidence="1" id="KW-0677">Repeat</keyword>
<dbReference type="AlphaFoldDB" id="A0A7S0SGI9"/>
<evidence type="ECO:0000256" key="1">
    <source>
        <dbReference type="ARBA" id="ARBA00022737"/>
    </source>
</evidence>
<accession>A0A7S0SGI9</accession>
<dbReference type="InterPro" id="IPR051625">
    <property type="entry name" value="Signaling_Regulatory_Domain"/>
</dbReference>
<dbReference type="PROSITE" id="PS50012">
    <property type="entry name" value="RCC1_3"/>
    <property type="match status" value="7"/>
</dbReference>
<organism evidence="5">
    <name type="scientific">Mantoniella antarctica</name>
    <dbReference type="NCBI Taxonomy" id="81844"/>
    <lineage>
        <taxon>Eukaryota</taxon>
        <taxon>Viridiplantae</taxon>
        <taxon>Chlorophyta</taxon>
        <taxon>Mamiellophyceae</taxon>
        <taxon>Mamiellales</taxon>
        <taxon>Mamiellaceae</taxon>
        <taxon>Mantoniella</taxon>
    </lineage>
</organism>
<dbReference type="InterPro" id="IPR009091">
    <property type="entry name" value="RCC1/BLIP-II"/>
</dbReference>
<proteinExistence type="predicted"/>
<feature type="repeat" description="RCC1" evidence="2">
    <location>
        <begin position="312"/>
        <end position="365"/>
    </location>
</feature>
<name>A0A7S0SGI9_9CHLO</name>
<feature type="region of interest" description="Disordered" evidence="3">
    <location>
        <begin position="29"/>
        <end position="49"/>
    </location>
</feature>
<evidence type="ECO:0000256" key="2">
    <source>
        <dbReference type="PROSITE-ProRule" id="PRU00235"/>
    </source>
</evidence>
<feature type="repeat" description="RCC1" evidence="2">
    <location>
        <begin position="153"/>
        <end position="206"/>
    </location>
</feature>
<dbReference type="InterPro" id="IPR058923">
    <property type="entry name" value="RCC1-like_dom"/>
</dbReference>
<feature type="repeat" description="RCC1" evidence="2">
    <location>
        <begin position="49"/>
        <end position="100"/>
    </location>
</feature>
<protein>
    <recommendedName>
        <fullName evidence="4">RCC1-like domain-containing protein</fullName>
    </recommendedName>
</protein>
<feature type="repeat" description="RCC1" evidence="2">
    <location>
        <begin position="101"/>
        <end position="152"/>
    </location>
</feature>
<evidence type="ECO:0000256" key="3">
    <source>
        <dbReference type="SAM" id="MobiDB-lite"/>
    </source>
</evidence>
<feature type="repeat" description="RCC1" evidence="2">
    <location>
        <begin position="207"/>
        <end position="258"/>
    </location>
</feature>
<dbReference type="Pfam" id="PF00415">
    <property type="entry name" value="RCC1"/>
    <property type="match status" value="2"/>
</dbReference>
<gene>
    <name evidence="5" type="ORF">MANT1106_LOCUS8068</name>
</gene>
<evidence type="ECO:0000313" key="5">
    <source>
        <dbReference type="EMBL" id="CAD8705385.1"/>
    </source>
</evidence>
<dbReference type="Pfam" id="PF25390">
    <property type="entry name" value="WD40_RLD"/>
    <property type="match status" value="1"/>
</dbReference>
<dbReference type="PANTHER" id="PTHR22872">
    <property type="entry name" value="BTK-BINDING PROTEIN-RELATED"/>
    <property type="match status" value="1"/>
</dbReference>
<feature type="compositionally biased region" description="Acidic residues" evidence="3">
    <location>
        <begin position="460"/>
        <end position="473"/>
    </location>
</feature>
<feature type="repeat" description="RCC1" evidence="2">
    <location>
        <begin position="259"/>
        <end position="310"/>
    </location>
</feature>
<dbReference type="InterPro" id="IPR000408">
    <property type="entry name" value="Reg_chr_condens"/>
</dbReference>
<dbReference type="SUPFAM" id="SSF50985">
    <property type="entry name" value="RCC1/BLIP-II"/>
    <property type="match status" value="1"/>
</dbReference>
<dbReference type="Gene3D" id="2.130.10.30">
    <property type="entry name" value="Regulator of chromosome condensation 1/beta-lactamase-inhibitor protein II"/>
    <property type="match status" value="2"/>
</dbReference>
<feature type="region of interest" description="Disordered" evidence="3">
    <location>
        <begin position="438"/>
        <end position="473"/>
    </location>
</feature>
<feature type="repeat" description="RCC1" evidence="2">
    <location>
        <begin position="367"/>
        <end position="407"/>
    </location>
</feature>
<reference evidence="5" key="1">
    <citation type="submission" date="2021-01" db="EMBL/GenBank/DDBJ databases">
        <authorList>
            <person name="Corre E."/>
            <person name="Pelletier E."/>
            <person name="Niang G."/>
            <person name="Scheremetjew M."/>
            <person name="Finn R."/>
            <person name="Kale V."/>
            <person name="Holt S."/>
            <person name="Cochrane G."/>
            <person name="Meng A."/>
            <person name="Brown T."/>
            <person name="Cohen L."/>
        </authorList>
    </citation>
    <scope>NUCLEOTIDE SEQUENCE</scope>
    <source>
        <strain evidence="5">SL-175</strain>
    </source>
</reference>
<dbReference type="EMBL" id="HBFC01013789">
    <property type="protein sequence ID" value="CAD8705385.1"/>
    <property type="molecule type" value="Transcribed_RNA"/>
</dbReference>
<sequence>MTLCTPPAVWISAGASHCVALEVETSIRNGDADANENDESENARGEKTSTLYSWGSSEEGQLGHRDSEDHYYPKEVEALQAVALSAVCCGANHTLAVADSKELYTWGWGDFGRLGLGDPSDRRIPTPVTALSGVRVCHVACGDSHCLVVAQEGRLFTFGRNQNGQLGLGDTQDRLVPSPVASLWDDGVRVRRVAGGAEHSCITAEGGHMYTFGWGSYGNLGHGHVSDLHVPTKVMALEGHNVTDPICGWRHSAALTDRGRLWTFGWSKYGQLGHGNNEDVWTPKLLPEFAGGPITAAAGGWRHMCALSGSSGTLYSWGWNQFGQLGVGSTEDANSPQQVTVGAGHGEHVSAVSCGWRHTLAVAGEDAGVYTWGRCTNGQLGHGDTTQRNVPMKVEAMDLMRQGIGVGVCMDQTGEGRNGDGAAGGGSGAGVASGVFVTKRSRPGQDLMEVPTNKKLHPDPEDDFAAVPDSDDS</sequence>